<dbReference type="RefSeq" id="WP_229533603.1">
    <property type="nucleotide sequence ID" value="NZ_JAJHJB010000002.1"/>
</dbReference>
<evidence type="ECO:0000256" key="1">
    <source>
        <dbReference type="SAM" id="Phobius"/>
    </source>
</evidence>
<dbReference type="InterPro" id="IPR002656">
    <property type="entry name" value="Acyl_transf_3_dom"/>
</dbReference>
<dbReference type="GO" id="GO:0016746">
    <property type="term" value="F:acyltransferase activity"/>
    <property type="evidence" value="ECO:0007669"/>
    <property type="project" value="UniProtKB-KW"/>
</dbReference>
<keyword evidence="1" id="KW-0812">Transmembrane</keyword>
<gene>
    <name evidence="3" type="ORF">LMF89_01740</name>
</gene>
<feature type="transmembrane region" description="Helical" evidence="1">
    <location>
        <begin position="270"/>
        <end position="288"/>
    </location>
</feature>
<feature type="transmembrane region" description="Helical" evidence="1">
    <location>
        <begin position="300"/>
        <end position="319"/>
    </location>
</feature>
<keyword evidence="1" id="KW-0472">Membrane</keyword>
<keyword evidence="3" id="KW-0808">Transferase</keyword>
<protein>
    <submittedName>
        <fullName evidence="3">Acyltransferase family protein</fullName>
    </submittedName>
</protein>
<feature type="transmembrane region" description="Helical" evidence="1">
    <location>
        <begin position="114"/>
        <end position="137"/>
    </location>
</feature>
<keyword evidence="1" id="KW-1133">Transmembrane helix</keyword>
<name>A0ABS8HMB5_9FIRM</name>
<feature type="transmembrane region" description="Helical" evidence="1">
    <location>
        <begin position="74"/>
        <end position="94"/>
    </location>
</feature>
<feature type="transmembrane region" description="Helical" evidence="1">
    <location>
        <begin position="144"/>
        <end position="163"/>
    </location>
</feature>
<accession>A0ABS8HMB5</accession>
<feature type="transmembrane region" description="Helical" evidence="1">
    <location>
        <begin position="232"/>
        <end position="249"/>
    </location>
</feature>
<feature type="domain" description="Acyltransferase 3" evidence="2">
    <location>
        <begin position="7"/>
        <end position="316"/>
    </location>
</feature>
<sequence>MSKQRNVALDIGKGIAIALMVIGHLEHYLLVGPLFFSLQKFIFIFHMPFFFFVSGFTFAVSGGEALKPFIIKRIRSLILPWIIWSMVFLCILLLEDPQKVNVPWMIKEIFINGTFMGGWFIPCLFWSQIFLAILVLITKRKDNLLLPALLFIGILGMYLPELMPITFYKYFHRTHHADVALVSTLLAGVGYLYKKINYESLTLACAASILVGIAFFFNSRADMNMHAYGNKVLFLAGALSGSYLILFIAKLVERYSSYLTQFLAMAGRNSLWILFFHETMLLHVDWLLGINKRVEVSGFIYVLYAILPLVLSPAIMWLLDNSRVKLVYCYKMRYTAK</sequence>
<comment type="caution">
    <text evidence="3">The sequence shown here is derived from an EMBL/GenBank/DDBJ whole genome shotgun (WGS) entry which is preliminary data.</text>
</comment>
<evidence type="ECO:0000313" key="3">
    <source>
        <dbReference type="EMBL" id="MCC5464082.1"/>
    </source>
</evidence>
<feature type="transmembrane region" description="Helical" evidence="1">
    <location>
        <begin position="200"/>
        <end position="217"/>
    </location>
</feature>
<dbReference type="EMBL" id="JAJHJB010000002">
    <property type="protein sequence ID" value="MCC5464082.1"/>
    <property type="molecule type" value="Genomic_DNA"/>
</dbReference>
<keyword evidence="4" id="KW-1185">Reference proteome</keyword>
<dbReference type="PANTHER" id="PTHR37312:SF1">
    <property type="entry name" value="MEMBRANE-BOUND ACYLTRANSFERASE YKRP-RELATED"/>
    <property type="match status" value="1"/>
</dbReference>
<evidence type="ECO:0000259" key="2">
    <source>
        <dbReference type="Pfam" id="PF01757"/>
    </source>
</evidence>
<dbReference type="Pfam" id="PF01757">
    <property type="entry name" value="Acyl_transf_3"/>
    <property type="match status" value="1"/>
</dbReference>
<keyword evidence="3" id="KW-0012">Acyltransferase</keyword>
<feature type="transmembrane region" description="Helical" evidence="1">
    <location>
        <begin position="41"/>
        <end position="62"/>
    </location>
</feature>
<evidence type="ECO:0000313" key="4">
    <source>
        <dbReference type="Proteomes" id="UP001165492"/>
    </source>
</evidence>
<dbReference type="InterPro" id="IPR052734">
    <property type="entry name" value="Nod_factor_acetyltransferase"/>
</dbReference>
<organism evidence="3 4">
    <name type="scientific">Pelosinus baikalensis</name>
    <dbReference type="NCBI Taxonomy" id="2892015"/>
    <lineage>
        <taxon>Bacteria</taxon>
        <taxon>Bacillati</taxon>
        <taxon>Bacillota</taxon>
        <taxon>Negativicutes</taxon>
        <taxon>Selenomonadales</taxon>
        <taxon>Sporomusaceae</taxon>
        <taxon>Pelosinus</taxon>
    </lineage>
</organism>
<feature type="transmembrane region" description="Helical" evidence="1">
    <location>
        <begin position="175"/>
        <end position="193"/>
    </location>
</feature>
<feature type="transmembrane region" description="Helical" evidence="1">
    <location>
        <begin position="7"/>
        <end position="29"/>
    </location>
</feature>
<dbReference type="PANTHER" id="PTHR37312">
    <property type="entry name" value="MEMBRANE-BOUND ACYLTRANSFERASE YKRP-RELATED"/>
    <property type="match status" value="1"/>
</dbReference>
<proteinExistence type="predicted"/>
<dbReference type="Proteomes" id="UP001165492">
    <property type="component" value="Unassembled WGS sequence"/>
</dbReference>
<reference evidence="3" key="1">
    <citation type="submission" date="2021-11" db="EMBL/GenBank/DDBJ databases">
        <title>Description of a new species Pelosinus isolated from the bottom sediments of Lake Baikal.</title>
        <authorList>
            <person name="Zakharyuk A."/>
        </authorList>
    </citation>
    <scope>NUCLEOTIDE SEQUENCE</scope>
    <source>
        <strain evidence="3">Bkl1</strain>
    </source>
</reference>